<keyword evidence="2" id="KW-1185">Reference proteome</keyword>
<comment type="caution">
    <text evidence="1">The sequence shown here is derived from an EMBL/GenBank/DDBJ whole genome shotgun (WGS) entry which is preliminary data.</text>
</comment>
<protein>
    <submittedName>
        <fullName evidence="1">Uncharacterized protein</fullName>
    </submittedName>
</protein>
<organism evidence="1 2">
    <name type="scientific">Stephania cephalantha</name>
    <dbReference type="NCBI Taxonomy" id="152367"/>
    <lineage>
        <taxon>Eukaryota</taxon>
        <taxon>Viridiplantae</taxon>
        <taxon>Streptophyta</taxon>
        <taxon>Embryophyta</taxon>
        <taxon>Tracheophyta</taxon>
        <taxon>Spermatophyta</taxon>
        <taxon>Magnoliopsida</taxon>
        <taxon>Ranunculales</taxon>
        <taxon>Menispermaceae</taxon>
        <taxon>Menispermoideae</taxon>
        <taxon>Cissampelideae</taxon>
        <taxon>Stephania</taxon>
    </lineage>
</organism>
<evidence type="ECO:0000313" key="1">
    <source>
        <dbReference type="EMBL" id="KAK9149094.1"/>
    </source>
</evidence>
<reference evidence="1 2" key="1">
    <citation type="submission" date="2024-01" db="EMBL/GenBank/DDBJ databases">
        <title>Genome assemblies of Stephania.</title>
        <authorList>
            <person name="Yang L."/>
        </authorList>
    </citation>
    <scope>NUCLEOTIDE SEQUENCE [LARGE SCALE GENOMIC DNA]</scope>
    <source>
        <strain evidence="1">JXDWG</strain>
        <tissue evidence="1">Leaf</tissue>
    </source>
</reference>
<evidence type="ECO:0000313" key="2">
    <source>
        <dbReference type="Proteomes" id="UP001419268"/>
    </source>
</evidence>
<proteinExistence type="predicted"/>
<accession>A0AAP0PNM3</accession>
<name>A0AAP0PNM3_9MAGN</name>
<sequence length="81" mass="9439">MHSVTKVELLGLLIQHYYSKAFVKDKESVNDVIVSSQVISTLCFLRVCSSSFFILFQTLLSYELLFRFSSRDVHRQSNQFL</sequence>
<dbReference type="EMBL" id="JBBNAG010000003">
    <property type="protein sequence ID" value="KAK9149094.1"/>
    <property type="molecule type" value="Genomic_DNA"/>
</dbReference>
<dbReference type="AlphaFoldDB" id="A0AAP0PNM3"/>
<dbReference type="Proteomes" id="UP001419268">
    <property type="component" value="Unassembled WGS sequence"/>
</dbReference>
<gene>
    <name evidence="1" type="ORF">Scep_007851</name>
</gene>